<evidence type="ECO:0000313" key="3">
    <source>
        <dbReference type="EMBL" id="PSS31629.1"/>
    </source>
</evidence>
<dbReference type="FunCoup" id="A0A2R6RNR5">
    <property type="interactions" value="1140"/>
</dbReference>
<comment type="caution">
    <text evidence="3">The sequence shown here is derived from an EMBL/GenBank/DDBJ whole genome shotgun (WGS) entry which is preliminary data.</text>
</comment>
<feature type="compositionally biased region" description="Basic residues" evidence="1">
    <location>
        <begin position="82"/>
        <end position="95"/>
    </location>
</feature>
<protein>
    <submittedName>
        <fullName evidence="3">Protein ROOT PRIMORDIUM DEFECTIVE like</fullName>
    </submittedName>
</protein>
<dbReference type="EMBL" id="NKQK01000004">
    <property type="protein sequence ID" value="PSS31629.1"/>
    <property type="molecule type" value="Genomic_DNA"/>
</dbReference>
<dbReference type="InterPro" id="IPR045040">
    <property type="entry name" value="PORR_fam"/>
</dbReference>
<keyword evidence="4" id="KW-1185">Reference proteome</keyword>
<dbReference type="AlphaFoldDB" id="A0A2R6RNR5"/>
<name>A0A2R6RNR5_ACTCC</name>
<feature type="region of interest" description="Disordered" evidence="1">
    <location>
        <begin position="82"/>
        <end position="103"/>
    </location>
</feature>
<reference evidence="3 4" key="1">
    <citation type="submission" date="2017-07" db="EMBL/GenBank/DDBJ databases">
        <title>An improved, manually edited Actinidia chinensis var. chinensis (kiwifruit) genome highlights the challenges associated with draft genomes and gene prediction in plants.</title>
        <authorList>
            <person name="Pilkington S."/>
            <person name="Crowhurst R."/>
            <person name="Hilario E."/>
            <person name="Nardozza S."/>
            <person name="Fraser L."/>
            <person name="Peng Y."/>
            <person name="Gunaseelan K."/>
            <person name="Simpson R."/>
            <person name="Tahir J."/>
            <person name="Deroles S."/>
            <person name="Templeton K."/>
            <person name="Luo Z."/>
            <person name="Davy M."/>
            <person name="Cheng C."/>
            <person name="Mcneilage M."/>
            <person name="Scaglione D."/>
            <person name="Liu Y."/>
            <person name="Zhang Q."/>
            <person name="Datson P."/>
            <person name="De Silva N."/>
            <person name="Gardiner S."/>
            <person name="Bassett H."/>
            <person name="Chagne D."/>
            <person name="Mccallum J."/>
            <person name="Dzierzon H."/>
            <person name="Deng C."/>
            <person name="Wang Y.-Y."/>
            <person name="Barron N."/>
            <person name="Manako K."/>
            <person name="Bowen J."/>
            <person name="Foster T."/>
            <person name="Erridge Z."/>
            <person name="Tiffin H."/>
            <person name="Waite C."/>
            <person name="Davies K."/>
            <person name="Grierson E."/>
            <person name="Laing W."/>
            <person name="Kirk R."/>
            <person name="Chen X."/>
            <person name="Wood M."/>
            <person name="Montefiori M."/>
            <person name="Brummell D."/>
            <person name="Schwinn K."/>
            <person name="Catanach A."/>
            <person name="Fullerton C."/>
            <person name="Li D."/>
            <person name="Meiyalaghan S."/>
            <person name="Nieuwenhuizen N."/>
            <person name="Read N."/>
            <person name="Prakash R."/>
            <person name="Hunter D."/>
            <person name="Zhang H."/>
            <person name="Mckenzie M."/>
            <person name="Knabel M."/>
            <person name="Harris A."/>
            <person name="Allan A."/>
            <person name="Chen A."/>
            <person name="Janssen B."/>
            <person name="Plunkett B."/>
            <person name="Dwamena C."/>
            <person name="Voogd C."/>
            <person name="Leif D."/>
            <person name="Lafferty D."/>
            <person name="Souleyre E."/>
            <person name="Varkonyi-Gasic E."/>
            <person name="Gambi F."/>
            <person name="Hanley J."/>
            <person name="Yao J.-L."/>
            <person name="Cheung J."/>
            <person name="David K."/>
            <person name="Warren B."/>
            <person name="Marsh K."/>
            <person name="Snowden K."/>
            <person name="Lin-Wang K."/>
            <person name="Brian L."/>
            <person name="Martinez-Sanchez M."/>
            <person name="Wang M."/>
            <person name="Ileperuma N."/>
            <person name="Macnee N."/>
            <person name="Campin R."/>
            <person name="Mcatee P."/>
            <person name="Drummond R."/>
            <person name="Espley R."/>
            <person name="Ireland H."/>
            <person name="Wu R."/>
            <person name="Atkinson R."/>
            <person name="Karunairetnam S."/>
            <person name="Bulley S."/>
            <person name="Chunkath S."/>
            <person name="Hanley Z."/>
            <person name="Storey R."/>
            <person name="Thrimawithana A."/>
            <person name="Thomson S."/>
            <person name="David C."/>
            <person name="Testolin R."/>
        </authorList>
    </citation>
    <scope>NUCLEOTIDE SEQUENCE [LARGE SCALE GENOMIC DNA]</scope>
    <source>
        <strain evidence="4">cv. Red5</strain>
        <tissue evidence="3">Young leaf</tissue>
    </source>
</reference>
<dbReference type="InParanoid" id="A0A2R6RNR5"/>
<dbReference type="OMA" id="KIWLGFT"/>
<dbReference type="PANTHER" id="PTHR31476:SF14">
    <property type="entry name" value="OS09G0473400 PROTEIN"/>
    <property type="match status" value="1"/>
</dbReference>
<dbReference type="GO" id="GO:0003723">
    <property type="term" value="F:RNA binding"/>
    <property type="evidence" value="ECO:0007669"/>
    <property type="project" value="InterPro"/>
</dbReference>
<dbReference type="OrthoDB" id="838682at2759"/>
<evidence type="ECO:0000259" key="2">
    <source>
        <dbReference type="Pfam" id="PF11955"/>
    </source>
</evidence>
<dbReference type="Proteomes" id="UP000241394">
    <property type="component" value="Chromosome LG4"/>
</dbReference>
<dbReference type="STRING" id="1590841.A0A2R6RNR5"/>
<dbReference type="Gramene" id="PSS31629">
    <property type="protein sequence ID" value="PSS31629"/>
    <property type="gene ID" value="CEY00_Acc04904"/>
</dbReference>
<gene>
    <name evidence="3" type="ORF">CEY00_Acc04904</name>
</gene>
<dbReference type="PANTHER" id="PTHR31476">
    <property type="entry name" value="PROTEIN WHAT'S THIS FACTOR 1 HOMOLOG, CHLOROPLASTIC"/>
    <property type="match status" value="1"/>
</dbReference>
<reference evidence="4" key="2">
    <citation type="journal article" date="2018" name="BMC Genomics">
        <title>A manually annotated Actinidia chinensis var. chinensis (kiwifruit) genome highlights the challenges associated with draft genomes and gene prediction in plants.</title>
        <authorList>
            <person name="Pilkington S.M."/>
            <person name="Crowhurst R."/>
            <person name="Hilario E."/>
            <person name="Nardozza S."/>
            <person name="Fraser L."/>
            <person name="Peng Y."/>
            <person name="Gunaseelan K."/>
            <person name="Simpson R."/>
            <person name="Tahir J."/>
            <person name="Deroles S.C."/>
            <person name="Templeton K."/>
            <person name="Luo Z."/>
            <person name="Davy M."/>
            <person name="Cheng C."/>
            <person name="McNeilage M."/>
            <person name="Scaglione D."/>
            <person name="Liu Y."/>
            <person name="Zhang Q."/>
            <person name="Datson P."/>
            <person name="De Silva N."/>
            <person name="Gardiner S.E."/>
            <person name="Bassett H."/>
            <person name="Chagne D."/>
            <person name="McCallum J."/>
            <person name="Dzierzon H."/>
            <person name="Deng C."/>
            <person name="Wang Y.Y."/>
            <person name="Barron L."/>
            <person name="Manako K."/>
            <person name="Bowen J."/>
            <person name="Foster T.M."/>
            <person name="Erridge Z.A."/>
            <person name="Tiffin H."/>
            <person name="Waite C.N."/>
            <person name="Davies K.M."/>
            <person name="Grierson E.P."/>
            <person name="Laing W.A."/>
            <person name="Kirk R."/>
            <person name="Chen X."/>
            <person name="Wood M."/>
            <person name="Montefiori M."/>
            <person name="Brummell D.A."/>
            <person name="Schwinn K.E."/>
            <person name="Catanach A."/>
            <person name="Fullerton C."/>
            <person name="Li D."/>
            <person name="Meiyalaghan S."/>
            <person name="Nieuwenhuizen N."/>
            <person name="Read N."/>
            <person name="Prakash R."/>
            <person name="Hunter D."/>
            <person name="Zhang H."/>
            <person name="McKenzie M."/>
            <person name="Knabel M."/>
            <person name="Harris A."/>
            <person name="Allan A.C."/>
            <person name="Gleave A."/>
            <person name="Chen A."/>
            <person name="Janssen B.J."/>
            <person name="Plunkett B."/>
            <person name="Ampomah-Dwamena C."/>
            <person name="Voogd C."/>
            <person name="Leif D."/>
            <person name="Lafferty D."/>
            <person name="Souleyre E.J.F."/>
            <person name="Varkonyi-Gasic E."/>
            <person name="Gambi F."/>
            <person name="Hanley J."/>
            <person name="Yao J.L."/>
            <person name="Cheung J."/>
            <person name="David K.M."/>
            <person name="Warren B."/>
            <person name="Marsh K."/>
            <person name="Snowden K.C."/>
            <person name="Lin-Wang K."/>
            <person name="Brian L."/>
            <person name="Martinez-Sanchez M."/>
            <person name="Wang M."/>
            <person name="Ileperuma N."/>
            <person name="Macnee N."/>
            <person name="Campin R."/>
            <person name="McAtee P."/>
            <person name="Drummond R.S.M."/>
            <person name="Espley R.V."/>
            <person name="Ireland H.S."/>
            <person name="Wu R."/>
            <person name="Atkinson R.G."/>
            <person name="Karunairetnam S."/>
            <person name="Bulley S."/>
            <person name="Chunkath S."/>
            <person name="Hanley Z."/>
            <person name="Storey R."/>
            <person name="Thrimawithana A.H."/>
            <person name="Thomson S."/>
            <person name="David C."/>
            <person name="Testolin R."/>
            <person name="Huang H."/>
            <person name="Hellens R.P."/>
            <person name="Schaffer R.J."/>
        </authorList>
    </citation>
    <scope>NUCLEOTIDE SEQUENCE [LARGE SCALE GENOMIC DNA]</scope>
    <source>
        <strain evidence="4">cv. Red5</strain>
    </source>
</reference>
<proteinExistence type="predicted"/>
<evidence type="ECO:0000256" key="1">
    <source>
        <dbReference type="SAM" id="MobiDB-lite"/>
    </source>
</evidence>
<feature type="domain" description="PORR" evidence="2">
    <location>
        <begin position="109"/>
        <end position="429"/>
    </location>
</feature>
<evidence type="ECO:0000313" key="4">
    <source>
        <dbReference type="Proteomes" id="UP000241394"/>
    </source>
</evidence>
<organism evidence="3 4">
    <name type="scientific">Actinidia chinensis var. chinensis</name>
    <name type="common">Chinese soft-hair kiwi</name>
    <dbReference type="NCBI Taxonomy" id="1590841"/>
    <lineage>
        <taxon>Eukaryota</taxon>
        <taxon>Viridiplantae</taxon>
        <taxon>Streptophyta</taxon>
        <taxon>Embryophyta</taxon>
        <taxon>Tracheophyta</taxon>
        <taxon>Spermatophyta</taxon>
        <taxon>Magnoliopsida</taxon>
        <taxon>eudicotyledons</taxon>
        <taxon>Gunneridae</taxon>
        <taxon>Pentapetalae</taxon>
        <taxon>asterids</taxon>
        <taxon>Ericales</taxon>
        <taxon>Actinidiaceae</taxon>
        <taxon>Actinidia</taxon>
    </lineage>
</organism>
<dbReference type="Pfam" id="PF11955">
    <property type="entry name" value="PORR"/>
    <property type="match status" value="1"/>
</dbReference>
<accession>A0A2R6RNR5</accession>
<sequence>MFFGFDPSPSLLFLSNQHSKSPISDFKPFPQKSKISMALRYLTTTIINSGLYHCKSPLLNPNPKPHHLFASYFSTSFLITKTPKKHRKKHKKKPSPRTNHVQHDSNLIPHFEAVLRRDVAVRFVTKSKDYLSKQPEHVLLLDDAGKLHRELGFPRGRKVLRSVLRHPLLFQTYRHHDGKIWFGFTDFMEALIQEEREIMDSMESDRVTIVRKLLMMSAKKRIPLSKLYHCRSLFGIPEDFRDRVSKYPNYFRIEVEDDGRRVLELVNWDPLLAVSALEREFMVDEDKVKKTFKFPVKHGKSLDLEVEDERKLNLLNTLPLVSPYSDGCKFDLWTLEAEKYRVGVLHEFLSLTLEKRASIHHIVEFKEEFSLTKHTYQMLLKQPRTFYLAGTEMNWVVFLRDAYGDDGMLINKDPQVIFNEKLYRYADMHEMESGSDIVNK</sequence>
<dbReference type="InterPro" id="IPR021099">
    <property type="entry name" value="PORR_domain"/>
</dbReference>